<evidence type="ECO:0000256" key="8">
    <source>
        <dbReference type="ARBA" id="ARBA00022792"/>
    </source>
</evidence>
<organism evidence="21">
    <name type="scientific">Gonepteryx rhamni</name>
    <name type="common">Brimstone butterfly</name>
    <dbReference type="NCBI Taxonomy" id="78609"/>
    <lineage>
        <taxon>Eukaryota</taxon>
        <taxon>Metazoa</taxon>
        <taxon>Ecdysozoa</taxon>
        <taxon>Arthropoda</taxon>
        <taxon>Hexapoda</taxon>
        <taxon>Insecta</taxon>
        <taxon>Pterygota</taxon>
        <taxon>Neoptera</taxon>
        <taxon>Endopterygota</taxon>
        <taxon>Lepidoptera</taxon>
        <taxon>Glossata</taxon>
        <taxon>Ditrysia</taxon>
        <taxon>Papilionoidea</taxon>
        <taxon>Pieridae</taxon>
        <taxon>Coliadinae</taxon>
        <taxon>Gonepteryx</taxon>
    </lineage>
</organism>
<evidence type="ECO:0000256" key="11">
    <source>
        <dbReference type="ARBA" id="ARBA00022989"/>
    </source>
</evidence>
<feature type="transmembrane region" description="Helical" evidence="18">
    <location>
        <begin position="153"/>
        <end position="172"/>
    </location>
</feature>
<feature type="domain" description="NADH:quinone oxidoreductase/Mrp antiporter transmembrane" evidence="19">
    <location>
        <begin position="108"/>
        <end position="390"/>
    </location>
</feature>
<keyword evidence="13" id="KW-0830">Ubiquinone</keyword>
<feature type="transmembrane region" description="Helical" evidence="18">
    <location>
        <begin position="184"/>
        <end position="207"/>
    </location>
</feature>
<feature type="transmembrane region" description="Helical" evidence="18">
    <location>
        <begin position="88"/>
        <end position="106"/>
    </location>
</feature>
<keyword evidence="14 21" id="KW-0496">Mitochondrion</keyword>
<reference evidence="21" key="1">
    <citation type="submission" date="2013-01" db="EMBL/GenBank/DDBJ databases">
        <title>The complete mitchondrial genomes of Gonepteryx rhamni.</title>
        <authorList>
            <person name="Peng C.-M."/>
            <person name="Hao J.-S."/>
        </authorList>
    </citation>
    <scope>NUCLEOTIDE SEQUENCE</scope>
</reference>
<geneLocation type="mitochondrion" evidence="21"/>
<dbReference type="EMBL" id="KC461234">
    <property type="protein sequence ID" value="AGG39574.1"/>
    <property type="molecule type" value="Genomic_DNA"/>
</dbReference>
<dbReference type="InterPro" id="IPR010934">
    <property type="entry name" value="NADH_DH_su5_C"/>
</dbReference>
<feature type="transmembrane region" description="Helical" evidence="18">
    <location>
        <begin position="50"/>
        <end position="76"/>
    </location>
</feature>
<dbReference type="GO" id="GO:0003954">
    <property type="term" value="F:NADH dehydrogenase activity"/>
    <property type="evidence" value="ECO:0007669"/>
    <property type="project" value="TreeGrafter"/>
</dbReference>
<feature type="transmembrane region" description="Helical" evidence="18">
    <location>
        <begin position="249"/>
        <end position="267"/>
    </location>
</feature>
<evidence type="ECO:0000256" key="14">
    <source>
        <dbReference type="ARBA" id="ARBA00023128"/>
    </source>
</evidence>
<feature type="transmembrane region" description="Helical" evidence="18">
    <location>
        <begin position="560"/>
        <end position="578"/>
    </location>
</feature>
<keyword evidence="5" id="KW-0813">Transport</keyword>
<evidence type="ECO:0000256" key="15">
    <source>
        <dbReference type="ARBA" id="ARBA00023136"/>
    </source>
</evidence>
<feature type="transmembrane region" description="Helical" evidence="18">
    <location>
        <begin position="458"/>
        <end position="476"/>
    </location>
</feature>
<evidence type="ECO:0000256" key="13">
    <source>
        <dbReference type="ARBA" id="ARBA00023075"/>
    </source>
</evidence>
<comment type="function">
    <text evidence="1">Core subunit of the mitochondrial membrane respiratory chain NADH dehydrogenase (Complex I) that is believed to belong to the minimal assembly required for catalysis. Complex I functions in the transfer of electrons from NADH to the respiratory chain. The immediate electron acceptor for the enzyme is believed to be ubiquinone.</text>
</comment>
<feature type="transmembrane region" description="Helical" evidence="18">
    <location>
        <begin position="423"/>
        <end position="446"/>
    </location>
</feature>
<feature type="transmembrane region" description="Helical" evidence="18">
    <location>
        <begin position="7"/>
        <end position="30"/>
    </location>
</feature>
<dbReference type="GO" id="GO:0005743">
    <property type="term" value="C:mitochondrial inner membrane"/>
    <property type="evidence" value="ECO:0007669"/>
    <property type="project" value="UniProtKB-SubCell"/>
</dbReference>
<evidence type="ECO:0000256" key="16">
    <source>
        <dbReference type="ARBA" id="ARBA00031027"/>
    </source>
</evidence>
<keyword evidence="8" id="KW-0999">Mitochondrion inner membrane</keyword>
<keyword evidence="15 18" id="KW-0472">Membrane</keyword>
<dbReference type="Pfam" id="PF00361">
    <property type="entry name" value="Proton_antipo_M"/>
    <property type="match status" value="1"/>
</dbReference>
<evidence type="ECO:0000313" key="21">
    <source>
        <dbReference type="EMBL" id="AGG39574.1"/>
    </source>
</evidence>
<dbReference type="InterPro" id="IPR003945">
    <property type="entry name" value="NU5C-like"/>
</dbReference>
<proteinExistence type="predicted"/>
<dbReference type="EC" id="7.1.1.2" evidence="3"/>
<keyword evidence="6" id="KW-0679">Respiratory chain</keyword>
<dbReference type="PANTHER" id="PTHR42829:SF2">
    <property type="entry name" value="NADH-UBIQUINONE OXIDOREDUCTASE CHAIN 5"/>
    <property type="match status" value="1"/>
</dbReference>
<evidence type="ECO:0000256" key="4">
    <source>
        <dbReference type="ARBA" id="ARBA00021096"/>
    </source>
</evidence>
<gene>
    <name evidence="21" type="primary">ND5</name>
</gene>
<dbReference type="PRINTS" id="PR01435">
    <property type="entry name" value="NPOXDRDTASE5"/>
</dbReference>
<evidence type="ECO:0000256" key="7">
    <source>
        <dbReference type="ARBA" id="ARBA00022692"/>
    </source>
</evidence>
<evidence type="ECO:0000256" key="1">
    <source>
        <dbReference type="ARBA" id="ARBA00003257"/>
    </source>
</evidence>
<evidence type="ECO:0000256" key="3">
    <source>
        <dbReference type="ARBA" id="ARBA00012944"/>
    </source>
</evidence>
<keyword evidence="10" id="KW-0249">Electron transport</keyword>
<evidence type="ECO:0000259" key="19">
    <source>
        <dbReference type="Pfam" id="PF00361"/>
    </source>
</evidence>
<dbReference type="Pfam" id="PF06455">
    <property type="entry name" value="NADH5_C"/>
    <property type="match status" value="1"/>
</dbReference>
<feature type="transmembrane region" description="Helical" evidence="18">
    <location>
        <begin position="219"/>
        <end position="237"/>
    </location>
</feature>
<dbReference type="GO" id="GO:0015990">
    <property type="term" value="P:electron transport coupled proton transport"/>
    <property type="evidence" value="ECO:0007669"/>
    <property type="project" value="TreeGrafter"/>
</dbReference>
<keyword evidence="12" id="KW-0520">NAD</keyword>
<evidence type="ECO:0000256" key="12">
    <source>
        <dbReference type="ARBA" id="ARBA00023027"/>
    </source>
</evidence>
<dbReference type="AlphaFoldDB" id="A0A0A6ZCA4"/>
<feature type="transmembrane region" description="Helical" evidence="18">
    <location>
        <begin position="306"/>
        <end position="323"/>
    </location>
</feature>
<comment type="catalytic activity">
    <reaction evidence="17">
        <text>a ubiquinone + NADH + 5 H(+)(in) = a ubiquinol + NAD(+) + 4 H(+)(out)</text>
        <dbReference type="Rhea" id="RHEA:29091"/>
        <dbReference type="Rhea" id="RHEA-COMP:9565"/>
        <dbReference type="Rhea" id="RHEA-COMP:9566"/>
        <dbReference type="ChEBI" id="CHEBI:15378"/>
        <dbReference type="ChEBI" id="CHEBI:16389"/>
        <dbReference type="ChEBI" id="CHEBI:17976"/>
        <dbReference type="ChEBI" id="CHEBI:57540"/>
        <dbReference type="ChEBI" id="CHEBI:57945"/>
        <dbReference type="EC" id="7.1.1.2"/>
    </reaction>
</comment>
<dbReference type="RefSeq" id="YP_009113931.1">
    <property type="nucleotide sequence ID" value="NC_026046.1"/>
</dbReference>
<accession>A0A0A6ZCA4</accession>
<comment type="subcellular location">
    <subcellularLocation>
        <location evidence="2">Mitochondrion inner membrane</location>
        <topology evidence="2">Multi-pass membrane protein</topology>
    </subcellularLocation>
</comment>
<dbReference type="GeneID" id="22832519"/>
<evidence type="ECO:0000256" key="2">
    <source>
        <dbReference type="ARBA" id="ARBA00004448"/>
    </source>
</evidence>
<feature type="transmembrane region" description="Helical" evidence="18">
    <location>
        <begin position="112"/>
        <end position="132"/>
    </location>
</feature>
<dbReference type="CTD" id="4540"/>
<evidence type="ECO:0000256" key="10">
    <source>
        <dbReference type="ARBA" id="ARBA00022982"/>
    </source>
</evidence>
<protein>
    <recommendedName>
        <fullName evidence="4">NADH-ubiquinone oxidoreductase chain 5</fullName>
        <ecNumber evidence="3">7.1.1.2</ecNumber>
    </recommendedName>
    <alternativeName>
        <fullName evidence="16">NADH dehydrogenase subunit 5</fullName>
    </alternativeName>
</protein>
<keyword evidence="11 18" id="KW-1133">Transmembrane helix</keyword>
<dbReference type="PANTHER" id="PTHR42829">
    <property type="entry name" value="NADH-UBIQUINONE OXIDOREDUCTASE CHAIN 5"/>
    <property type="match status" value="1"/>
</dbReference>
<feature type="transmembrane region" description="Helical" evidence="18">
    <location>
        <begin position="274"/>
        <end position="294"/>
    </location>
</feature>
<dbReference type="PRINTS" id="PR01434">
    <property type="entry name" value="NADHDHGNASE5"/>
</dbReference>
<evidence type="ECO:0000256" key="5">
    <source>
        <dbReference type="ARBA" id="ARBA00022448"/>
    </source>
</evidence>
<sequence>MKNNNSICFISFFFLFMFMLMNMVFMLYFLMSNTVVFLEWEILSFNSMNIVFSILLDWMSLLFMMFVSLISSSVIFYSKSYMSSELNLNRFIILVLMFVFSMMLLILSPNIISIFLGWDGLGLVSYGLVIFYQNIKSYNAGMLTVLSNRVGDVMLLMVIAWMVNFGSWNFIFYLELMKMDFCSWVISFLIILGAMTKSAQIPFSAWLPAAMLFSNHFSALVHSSTLVTAGVYLLIRFNNLLINTEFLKMLMLISGLTMFMAGISANYEFDLKKIIALSTLSQLGLMMSILSMGFWDLAFFHLLTHAMFKALLFMCAFMIIHMMNNNQDIRCMGGLSLYIPMTSLCMNISNLALCGIPFLAGFYSKDLILEMVSMSNLNMLIFFLYYFSTGLTMFYTIRLLMYLMINEFNLISIYHLYDEDYVMLKSMVILLFMSVVSGGFLSWMIFSYPYMIYSPFHLKLMVIYVSIMGLMFGWLMSMMNLFSMNKFMMTYKLSSYLSLMWFMPNLFTYGVSYKFLNLGQNLMKSIDLGWSELYSGQGMFKILKSYSIIFNLIQMNNFKIYMYSFILWMLFMMMYMMMMI</sequence>
<dbReference type="GO" id="GO:0008137">
    <property type="term" value="F:NADH dehydrogenase (ubiquinone) activity"/>
    <property type="evidence" value="ECO:0007669"/>
    <property type="project" value="UniProtKB-EC"/>
</dbReference>
<keyword evidence="9" id="KW-1278">Translocase</keyword>
<evidence type="ECO:0000259" key="20">
    <source>
        <dbReference type="Pfam" id="PF06455"/>
    </source>
</evidence>
<evidence type="ECO:0000256" key="6">
    <source>
        <dbReference type="ARBA" id="ARBA00022660"/>
    </source>
</evidence>
<dbReference type="GO" id="GO:0042773">
    <property type="term" value="P:ATP synthesis coupled electron transport"/>
    <property type="evidence" value="ECO:0007669"/>
    <property type="project" value="InterPro"/>
</dbReference>
<keyword evidence="7 18" id="KW-0812">Transmembrane</keyword>
<feature type="domain" description="NADH dehydrogenase subunit 5 C-terminal" evidence="20">
    <location>
        <begin position="395"/>
        <end position="576"/>
    </location>
</feature>
<evidence type="ECO:0000256" key="9">
    <source>
        <dbReference type="ARBA" id="ARBA00022967"/>
    </source>
</evidence>
<dbReference type="InterPro" id="IPR001750">
    <property type="entry name" value="ND/Mrp_TM"/>
</dbReference>
<evidence type="ECO:0000256" key="17">
    <source>
        <dbReference type="ARBA" id="ARBA00049551"/>
    </source>
</evidence>
<name>A0A0A6ZCA4_GONRH</name>
<evidence type="ECO:0000256" key="18">
    <source>
        <dbReference type="SAM" id="Phobius"/>
    </source>
</evidence>
<feature type="transmembrane region" description="Helical" evidence="18">
    <location>
        <begin position="335"/>
        <end position="361"/>
    </location>
</feature>